<dbReference type="InterPro" id="IPR001792">
    <property type="entry name" value="Acylphosphatase-like_dom"/>
</dbReference>
<dbReference type="PRINTS" id="PR00112">
    <property type="entry name" value="ACYLPHPHTASE"/>
</dbReference>
<keyword evidence="10" id="KW-1185">Reference proteome</keyword>
<dbReference type="PROSITE" id="PS00151">
    <property type="entry name" value="ACYLPHOSPHATASE_2"/>
    <property type="match status" value="1"/>
</dbReference>
<evidence type="ECO:0000256" key="2">
    <source>
        <dbReference type="ARBA" id="ARBA00012150"/>
    </source>
</evidence>
<evidence type="ECO:0000256" key="3">
    <source>
        <dbReference type="ARBA" id="ARBA00015991"/>
    </source>
</evidence>
<evidence type="ECO:0000313" key="9">
    <source>
        <dbReference type="EMBL" id="SDI83887.1"/>
    </source>
</evidence>
<evidence type="ECO:0000259" key="8">
    <source>
        <dbReference type="PROSITE" id="PS51160"/>
    </source>
</evidence>
<keyword evidence="5 6" id="KW-0378">Hydrolase</keyword>
<dbReference type="Gene3D" id="3.30.70.100">
    <property type="match status" value="1"/>
</dbReference>
<dbReference type="RefSeq" id="WP_245723123.1">
    <property type="nucleotide sequence ID" value="NZ_FNEN01000007.1"/>
</dbReference>
<evidence type="ECO:0000256" key="5">
    <source>
        <dbReference type="PROSITE-ProRule" id="PRU00520"/>
    </source>
</evidence>
<evidence type="ECO:0000256" key="4">
    <source>
        <dbReference type="ARBA" id="ARBA00047645"/>
    </source>
</evidence>
<evidence type="ECO:0000256" key="7">
    <source>
        <dbReference type="RuleBase" id="RU004168"/>
    </source>
</evidence>
<name>A0A1G8NUL3_9BACI</name>
<accession>A0A1G8NUL3</accession>
<sequence length="90" mass="10123">MANIHAVVHGAVQGVGFRSFVHQEAQKNHLHGWVRNREDGAVEIAAEGDSATLENFIETVKKGNTFSRVEQVNIEDDVTVHHNQQFSIRY</sequence>
<dbReference type="InterPro" id="IPR036046">
    <property type="entry name" value="Acylphosphatase-like_dom_sf"/>
</dbReference>
<dbReference type="Proteomes" id="UP000198853">
    <property type="component" value="Unassembled WGS sequence"/>
</dbReference>
<comment type="catalytic activity">
    <reaction evidence="4 5 6">
        <text>an acyl phosphate + H2O = a carboxylate + phosphate + H(+)</text>
        <dbReference type="Rhea" id="RHEA:14965"/>
        <dbReference type="ChEBI" id="CHEBI:15377"/>
        <dbReference type="ChEBI" id="CHEBI:15378"/>
        <dbReference type="ChEBI" id="CHEBI:29067"/>
        <dbReference type="ChEBI" id="CHEBI:43474"/>
        <dbReference type="ChEBI" id="CHEBI:59918"/>
        <dbReference type="EC" id="3.6.1.7"/>
    </reaction>
</comment>
<dbReference type="InterPro" id="IPR020456">
    <property type="entry name" value="Acylphosphatase"/>
</dbReference>
<reference evidence="9 10" key="1">
    <citation type="submission" date="2016-10" db="EMBL/GenBank/DDBJ databases">
        <authorList>
            <person name="de Groot N.N."/>
        </authorList>
    </citation>
    <scope>NUCLEOTIDE SEQUENCE [LARGE SCALE GENOMIC DNA]</scope>
    <source>
        <strain evidence="9 10">DSM 21771</strain>
    </source>
</reference>
<dbReference type="Pfam" id="PF00708">
    <property type="entry name" value="Acylphosphatase"/>
    <property type="match status" value="1"/>
</dbReference>
<feature type="active site" evidence="5">
    <location>
        <position position="36"/>
    </location>
</feature>
<feature type="domain" description="Acylphosphatase-like" evidence="8">
    <location>
        <begin position="3"/>
        <end position="90"/>
    </location>
</feature>
<evidence type="ECO:0000256" key="1">
    <source>
        <dbReference type="ARBA" id="ARBA00005614"/>
    </source>
</evidence>
<organism evidence="9 10">
    <name type="scientific">Natribacillus halophilus</name>
    <dbReference type="NCBI Taxonomy" id="549003"/>
    <lineage>
        <taxon>Bacteria</taxon>
        <taxon>Bacillati</taxon>
        <taxon>Bacillota</taxon>
        <taxon>Bacilli</taxon>
        <taxon>Bacillales</taxon>
        <taxon>Bacillaceae</taxon>
        <taxon>Natribacillus</taxon>
    </lineage>
</organism>
<proteinExistence type="inferred from homology"/>
<feature type="active site" evidence="5">
    <location>
        <position position="18"/>
    </location>
</feature>
<dbReference type="GO" id="GO:0003998">
    <property type="term" value="F:acylphosphatase activity"/>
    <property type="evidence" value="ECO:0007669"/>
    <property type="project" value="UniProtKB-EC"/>
</dbReference>
<dbReference type="EC" id="3.6.1.7" evidence="2 5"/>
<dbReference type="PROSITE" id="PS51160">
    <property type="entry name" value="ACYLPHOSPHATASE_3"/>
    <property type="match status" value="1"/>
</dbReference>
<dbReference type="AlphaFoldDB" id="A0A1G8NUL3"/>
<dbReference type="PANTHER" id="PTHR47268:SF4">
    <property type="entry name" value="ACYLPHOSPHATASE"/>
    <property type="match status" value="1"/>
</dbReference>
<dbReference type="EMBL" id="FNEN01000007">
    <property type="protein sequence ID" value="SDI83887.1"/>
    <property type="molecule type" value="Genomic_DNA"/>
</dbReference>
<dbReference type="SUPFAM" id="SSF54975">
    <property type="entry name" value="Acylphosphatase/BLUF domain-like"/>
    <property type="match status" value="1"/>
</dbReference>
<evidence type="ECO:0000256" key="6">
    <source>
        <dbReference type="RuleBase" id="RU000553"/>
    </source>
</evidence>
<dbReference type="PROSITE" id="PS00150">
    <property type="entry name" value="ACYLPHOSPHATASE_1"/>
    <property type="match status" value="1"/>
</dbReference>
<comment type="similarity">
    <text evidence="1 7">Belongs to the acylphosphatase family.</text>
</comment>
<evidence type="ECO:0000313" key="10">
    <source>
        <dbReference type="Proteomes" id="UP000198853"/>
    </source>
</evidence>
<protein>
    <recommendedName>
        <fullName evidence="3 5">Acylphosphatase</fullName>
        <ecNumber evidence="2 5">3.6.1.7</ecNumber>
    </recommendedName>
</protein>
<dbReference type="PANTHER" id="PTHR47268">
    <property type="entry name" value="ACYLPHOSPHATASE"/>
    <property type="match status" value="1"/>
</dbReference>
<dbReference type="InterPro" id="IPR017968">
    <property type="entry name" value="Acylphosphatase_CS"/>
</dbReference>
<gene>
    <name evidence="9" type="ORF">SAMN04488123_10742</name>
</gene>